<sequence>MTVKEEYEELPSWRSYDSCPLVGQSSLRGRPRQTIRDVWRPDCLFVQGIIVVCPLLIGSAVSTWRAFLLLESACVCLCVCVCE</sequence>
<keyword evidence="2" id="KW-1185">Reference proteome</keyword>
<organism evidence="1 2">
    <name type="scientific">Elysia crispata</name>
    <name type="common">lettuce slug</name>
    <dbReference type="NCBI Taxonomy" id="231223"/>
    <lineage>
        <taxon>Eukaryota</taxon>
        <taxon>Metazoa</taxon>
        <taxon>Spiralia</taxon>
        <taxon>Lophotrochozoa</taxon>
        <taxon>Mollusca</taxon>
        <taxon>Gastropoda</taxon>
        <taxon>Heterobranchia</taxon>
        <taxon>Euthyneura</taxon>
        <taxon>Panpulmonata</taxon>
        <taxon>Sacoglossa</taxon>
        <taxon>Placobranchoidea</taxon>
        <taxon>Plakobranchidae</taxon>
        <taxon>Elysia</taxon>
    </lineage>
</organism>
<accession>A0AAE1E5M3</accession>
<dbReference type="AlphaFoldDB" id="A0AAE1E5M3"/>
<proteinExistence type="predicted"/>
<gene>
    <name evidence="1" type="ORF">RRG08_028337</name>
</gene>
<dbReference type="Proteomes" id="UP001283361">
    <property type="component" value="Unassembled WGS sequence"/>
</dbReference>
<evidence type="ECO:0000313" key="2">
    <source>
        <dbReference type="Proteomes" id="UP001283361"/>
    </source>
</evidence>
<evidence type="ECO:0000313" key="1">
    <source>
        <dbReference type="EMBL" id="KAK3795136.1"/>
    </source>
</evidence>
<dbReference type="EMBL" id="JAWDGP010001078">
    <property type="protein sequence ID" value="KAK3795136.1"/>
    <property type="molecule type" value="Genomic_DNA"/>
</dbReference>
<name>A0AAE1E5M3_9GAST</name>
<protein>
    <submittedName>
        <fullName evidence="1">Uncharacterized protein</fullName>
    </submittedName>
</protein>
<comment type="caution">
    <text evidence="1">The sequence shown here is derived from an EMBL/GenBank/DDBJ whole genome shotgun (WGS) entry which is preliminary data.</text>
</comment>
<reference evidence="1" key="1">
    <citation type="journal article" date="2023" name="G3 (Bethesda)">
        <title>A reference genome for the long-term kleptoplast-retaining sea slug Elysia crispata morphotype clarki.</title>
        <authorList>
            <person name="Eastman K.E."/>
            <person name="Pendleton A.L."/>
            <person name="Shaikh M.A."/>
            <person name="Suttiyut T."/>
            <person name="Ogas R."/>
            <person name="Tomko P."/>
            <person name="Gavelis G."/>
            <person name="Widhalm J.R."/>
            <person name="Wisecaver J.H."/>
        </authorList>
    </citation>
    <scope>NUCLEOTIDE SEQUENCE</scope>
    <source>
        <strain evidence="1">ECLA1</strain>
    </source>
</reference>